<sequence>MLFVQFGRKKENGLLKNVLIQLVRHKRETKGECGLLESNCPSRSSVLQVKRSLRLKKKTEENRVLLSEK</sequence>
<reference evidence="1" key="1">
    <citation type="journal article" date="2023" name="G3 (Bethesda)">
        <title>A reference genome for the long-term kleptoplast-retaining sea slug Elysia crispata morphotype clarki.</title>
        <authorList>
            <person name="Eastman K.E."/>
            <person name="Pendleton A.L."/>
            <person name="Shaikh M.A."/>
            <person name="Suttiyut T."/>
            <person name="Ogas R."/>
            <person name="Tomko P."/>
            <person name="Gavelis G."/>
            <person name="Widhalm J.R."/>
            <person name="Wisecaver J.H."/>
        </authorList>
    </citation>
    <scope>NUCLEOTIDE SEQUENCE</scope>
    <source>
        <strain evidence="1">ECLA1</strain>
    </source>
</reference>
<keyword evidence="2" id="KW-1185">Reference proteome</keyword>
<proteinExistence type="predicted"/>
<dbReference type="EMBL" id="JAWDGP010003545">
    <property type="protein sequence ID" value="KAK3773345.1"/>
    <property type="molecule type" value="Genomic_DNA"/>
</dbReference>
<evidence type="ECO:0000313" key="2">
    <source>
        <dbReference type="Proteomes" id="UP001283361"/>
    </source>
</evidence>
<dbReference type="AlphaFoldDB" id="A0AAE0ZPS2"/>
<dbReference type="Proteomes" id="UP001283361">
    <property type="component" value="Unassembled WGS sequence"/>
</dbReference>
<accession>A0AAE0ZPS2</accession>
<name>A0AAE0ZPS2_9GAST</name>
<protein>
    <submittedName>
        <fullName evidence="1">Uncharacterized protein</fullName>
    </submittedName>
</protein>
<comment type="caution">
    <text evidence="1">The sequence shown here is derived from an EMBL/GenBank/DDBJ whole genome shotgun (WGS) entry which is preliminary data.</text>
</comment>
<evidence type="ECO:0000313" key="1">
    <source>
        <dbReference type="EMBL" id="KAK3773345.1"/>
    </source>
</evidence>
<organism evidence="1 2">
    <name type="scientific">Elysia crispata</name>
    <name type="common">lettuce slug</name>
    <dbReference type="NCBI Taxonomy" id="231223"/>
    <lineage>
        <taxon>Eukaryota</taxon>
        <taxon>Metazoa</taxon>
        <taxon>Spiralia</taxon>
        <taxon>Lophotrochozoa</taxon>
        <taxon>Mollusca</taxon>
        <taxon>Gastropoda</taxon>
        <taxon>Heterobranchia</taxon>
        <taxon>Euthyneura</taxon>
        <taxon>Panpulmonata</taxon>
        <taxon>Sacoglossa</taxon>
        <taxon>Placobranchoidea</taxon>
        <taxon>Plakobranchidae</taxon>
        <taxon>Elysia</taxon>
    </lineage>
</organism>
<gene>
    <name evidence="1" type="ORF">RRG08_023226</name>
</gene>